<evidence type="ECO:0000256" key="13">
    <source>
        <dbReference type="ARBA" id="ARBA00048798"/>
    </source>
</evidence>
<proteinExistence type="inferred from homology"/>
<comment type="catalytic activity">
    <reaction evidence="12 15">
        <text>L-valine + 2-oxoglutarate = 3-methyl-2-oxobutanoate + L-glutamate</text>
        <dbReference type="Rhea" id="RHEA:24813"/>
        <dbReference type="ChEBI" id="CHEBI:11851"/>
        <dbReference type="ChEBI" id="CHEBI:16810"/>
        <dbReference type="ChEBI" id="CHEBI:29985"/>
        <dbReference type="ChEBI" id="CHEBI:57762"/>
        <dbReference type="EC" id="2.6.1.42"/>
    </reaction>
</comment>
<evidence type="ECO:0000256" key="2">
    <source>
        <dbReference type="ARBA" id="ARBA00003109"/>
    </source>
</evidence>
<keyword evidence="11 15" id="KW-0100">Branched-chain amino acid biosynthesis</keyword>
<dbReference type="Gene3D" id="3.30.470.10">
    <property type="match status" value="1"/>
</dbReference>
<dbReference type="AlphaFoldDB" id="A0AAE4VK27"/>
<evidence type="ECO:0000256" key="12">
    <source>
        <dbReference type="ARBA" id="ARBA00048212"/>
    </source>
</evidence>
<comment type="cofactor">
    <cofactor evidence="1 15">
        <name>pyridoxal 5'-phosphate</name>
        <dbReference type="ChEBI" id="CHEBI:597326"/>
    </cofactor>
</comment>
<dbReference type="InterPro" id="IPR036038">
    <property type="entry name" value="Aminotransferase-like"/>
</dbReference>
<comment type="catalytic activity">
    <reaction evidence="13 15">
        <text>L-isoleucine + 2-oxoglutarate = (S)-3-methyl-2-oxopentanoate + L-glutamate</text>
        <dbReference type="Rhea" id="RHEA:24801"/>
        <dbReference type="ChEBI" id="CHEBI:16810"/>
        <dbReference type="ChEBI" id="CHEBI:29985"/>
        <dbReference type="ChEBI" id="CHEBI:35146"/>
        <dbReference type="ChEBI" id="CHEBI:58045"/>
        <dbReference type="EC" id="2.6.1.42"/>
    </reaction>
</comment>
<reference evidence="16" key="1">
    <citation type="submission" date="2023-02" db="EMBL/GenBank/DDBJ databases">
        <title>Host association and intracellularity evolved multiple times independently in the Rickettsiales.</title>
        <authorList>
            <person name="Castelli M."/>
            <person name="Nardi T."/>
            <person name="Gammuto L."/>
            <person name="Bellinzona G."/>
            <person name="Sabaneyeva E."/>
            <person name="Potekhin A."/>
            <person name="Serra V."/>
            <person name="Petroni G."/>
            <person name="Sassera D."/>
        </authorList>
    </citation>
    <scope>NUCLEOTIDE SEQUENCE</scope>
    <source>
        <strain evidence="16">USBL-36I1</strain>
    </source>
</reference>
<protein>
    <recommendedName>
        <fullName evidence="15">Branched-chain-amino-acid aminotransferase</fullName>
        <shortName evidence="15">BCAT</shortName>
        <ecNumber evidence="15">2.6.1.42</ecNumber>
    </recommendedName>
</protein>
<dbReference type="FunFam" id="3.20.10.10:FF:000002">
    <property type="entry name" value="D-alanine aminotransferase"/>
    <property type="match status" value="1"/>
</dbReference>
<evidence type="ECO:0000256" key="5">
    <source>
        <dbReference type="ARBA" id="ARBA00005072"/>
    </source>
</evidence>
<dbReference type="Gene3D" id="3.20.10.10">
    <property type="entry name" value="D-amino Acid Aminotransferase, subunit A, domain 2"/>
    <property type="match status" value="1"/>
</dbReference>
<keyword evidence="10 15" id="KW-0663">Pyridoxal phosphate</keyword>
<keyword evidence="17" id="KW-1185">Reference proteome</keyword>
<dbReference type="GO" id="GO:0008652">
    <property type="term" value="P:amino acid biosynthetic process"/>
    <property type="evidence" value="ECO:0007669"/>
    <property type="project" value="UniProtKB-KW"/>
</dbReference>
<dbReference type="InterPro" id="IPR043132">
    <property type="entry name" value="BCAT-like_C"/>
</dbReference>
<dbReference type="Proteomes" id="UP001289135">
    <property type="component" value="Unassembled WGS sequence"/>
</dbReference>
<gene>
    <name evidence="15" type="primary">ilvE</name>
    <name evidence="16" type="ORF">Lyticum_00564</name>
</gene>
<dbReference type="GO" id="GO:0009082">
    <property type="term" value="P:branched-chain amino acid biosynthetic process"/>
    <property type="evidence" value="ECO:0007669"/>
    <property type="project" value="UniProtKB-KW"/>
</dbReference>
<evidence type="ECO:0000256" key="8">
    <source>
        <dbReference type="ARBA" id="ARBA00022605"/>
    </source>
</evidence>
<organism evidence="16 17">
    <name type="scientific">Lyticum sinuosum</name>
    <dbReference type="NCBI Taxonomy" id="1332059"/>
    <lineage>
        <taxon>Bacteria</taxon>
        <taxon>Pseudomonadati</taxon>
        <taxon>Pseudomonadota</taxon>
        <taxon>Alphaproteobacteria</taxon>
        <taxon>Rickettsiales</taxon>
        <taxon>Lyticum</taxon>
    </lineage>
</organism>
<dbReference type="Pfam" id="PF01063">
    <property type="entry name" value="Aminotran_4"/>
    <property type="match status" value="1"/>
</dbReference>
<dbReference type="InterPro" id="IPR005785">
    <property type="entry name" value="B_amino_transI"/>
</dbReference>
<comment type="pathway">
    <text evidence="4 15">Amino-acid biosynthesis; L-valine biosynthesis; L-valine from pyruvate: step 4/4.</text>
</comment>
<evidence type="ECO:0000256" key="11">
    <source>
        <dbReference type="ARBA" id="ARBA00023304"/>
    </source>
</evidence>
<dbReference type="InterPro" id="IPR001544">
    <property type="entry name" value="Aminotrans_IV"/>
</dbReference>
<evidence type="ECO:0000256" key="9">
    <source>
        <dbReference type="ARBA" id="ARBA00022679"/>
    </source>
</evidence>
<accession>A0AAE4VK27</accession>
<dbReference type="InterPro" id="IPR050571">
    <property type="entry name" value="Class-IV_PLP-Dep_Aminotrnsfr"/>
</dbReference>
<sequence length="294" mass="33545">MFTYQNSSRYIWVDGKIISLEQANFHVMNHSLHYGNAVFEGERSYYGNVFAMEDHHKRLLRSAEILGYHIPYTIEELNKAAKDIIYVNDLTDYDDVYLRLIAWKGGISLGISAPSLPIHLSFIAMRWPTYRHQKRNPLRLGWTKWVRPPPNSFPHEAKAAGQYIISSLCREDVFKEGYDDAVMMDYRGYVAECPGANIFMIKNKVLYTPIADCFLNGITRQTVLKIASENIGLECKETVITKEDIESADEIFVTGSAVEVFPVQEISGKMFSCGKISKDIIYSYLKLVGANIIE</sequence>
<evidence type="ECO:0000256" key="6">
    <source>
        <dbReference type="ARBA" id="ARBA00009320"/>
    </source>
</evidence>
<dbReference type="GO" id="GO:0004084">
    <property type="term" value="F:branched-chain-amino-acid transaminase activity"/>
    <property type="evidence" value="ECO:0007669"/>
    <property type="project" value="UniProtKB-EC"/>
</dbReference>
<comment type="similarity">
    <text evidence="6 15">Belongs to the class-IV pyridoxal-phosphate-dependent aminotransferase family.</text>
</comment>
<comment type="caution">
    <text evidence="16">The sequence shown here is derived from an EMBL/GenBank/DDBJ whole genome shotgun (WGS) entry which is preliminary data.</text>
</comment>
<evidence type="ECO:0000256" key="4">
    <source>
        <dbReference type="ARBA" id="ARBA00004931"/>
    </source>
</evidence>
<comment type="catalytic activity">
    <reaction evidence="14 15">
        <text>L-leucine + 2-oxoglutarate = 4-methyl-2-oxopentanoate + L-glutamate</text>
        <dbReference type="Rhea" id="RHEA:18321"/>
        <dbReference type="ChEBI" id="CHEBI:16810"/>
        <dbReference type="ChEBI" id="CHEBI:17865"/>
        <dbReference type="ChEBI" id="CHEBI:29985"/>
        <dbReference type="ChEBI" id="CHEBI:57427"/>
        <dbReference type="EC" id="2.6.1.42"/>
    </reaction>
</comment>
<keyword evidence="7 15" id="KW-0032">Aminotransferase</keyword>
<dbReference type="EMBL" id="JARGYU010000002">
    <property type="protein sequence ID" value="MDZ5761391.1"/>
    <property type="molecule type" value="Genomic_DNA"/>
</dbReference>
<evidence type="ECO:0000313" key="16">
    <source>
        <dbReference type="EMBL" id="MDZ5761391.1"/>
    </source>
</evidence>
<comment type="pathway">
    <text evidence="3 15">Amino-acid biosynthesis; L-isoleucine biosynthesis; L-isoleucine from 2-oxobutanoate: step 4/4.</text>
</comment>
<dbReference type="PANTHER" id="PTHR42743">
    <property type="entry name" value="AMINO-ACID AMINOTRANSFERASE"/>
    <property type="match status" value="1"/>
</dbReference>
<evidence type="ECO:0000256" key="7">
    <source>
        <dbReference type="ARBA" id="ARBA00022576"/>
    </source>
</evidence>
<evidence type="ECO:0000256" key="14">
    <source>
        <dbReference type="ARBA" id="ARBA00049229"/>
    </source>
</evidence>
<dbReference type="CDD" id="cd00449">
    <property type="entry name" value="PLPDE_IV"/>
    <property type="match status" value="1"/>
</dbReference>
<dbReference type="PANTHER" id="PTHR42743:SF11">
    <property type="entry name" value="AMINODEOXYCHORISMATE LYASE"/>
    <property type="match status" value="1"/>
</dbReference>
<evidence type="ECO:0000256" key="3">
    <source>
        <dbReference type="ARBA" id="ARBA00004824"/>
    </source>
</evidence>
<comment type="pathway">
    <text evidence="5 15">Amino-acid biosynthesis; L-leucine biosynthesis; L-leucine from 3-methyl-2-oxobutanoate: step 4/4.</text>
</comment>
<keyword evidence="8 15" id="KW-0028">Amino-acid biosynthesis</keyword>
<evidence type="ECO:0000256" key="15">
    <source>
        <dbReference type="RuleBase" id="RU364094"/>
    </source>
</evidence>
<dbReference type="NCBIfam" id="TIGR01122">
    <property type="entry name" value="ilvE_I"/>
    <property type="match status" value="1"/>
</dbReference>
<comment type="function">
    <text evidence="2 15">Acts on leucine, isoleucine and valine.</text>
</comment>
<dbReference type="SUPFAM" id="SSF56752">
    <property type="entry name" value="D-aminoacid aminotransferase-like PLP-dependent enzymes"/>
    <property type="match status" value="1"/>
</dbReference>
<evidence type="ECO:0000256" key="10">
    <source>
        <dbReference type="ARBA" id="ARBA00022898"/>
    </source>
</evidence>
<dbReference type="RefSeq" id="WP_322498819.1">
    <property type="nucleotide sequence ID" value="NZ_JARGYU010000002.1"/>
</dbReference>
<evidence type="ECO:0000313" key="17">
    <source>
        <dbReference type="Proteomes" id="UP001289135"/>
    </source>
</evidence>
<keyword evidence="9 15" id="KW-0808">Transferase</keyword>
<name>A0AAE4VK27_9RICK</name>
<dbReference type="InterPro" id="IPR043131">
    <property type="entry name" value="BCAT-like_N"/>
</dbReference>
<dbReference type="EC" id="2.6.1.42" evidence="15"/>
<evidence type="ECO:0000256" key="1">
    <source>
        <dbReference type="ARBA" id="ARBA00001933"/>
    </source>
</evidence>